<dbReference type="AlphaFoldDB" id="A0A4Q0QDY7"/>
<name>A0A4Q0QDY7_9BRAD</name>
<comment type="caution">
    <text evidence="1">The sequence shown here is derived from an EMBL/GenBank/DDBJ whole genome shotgun (WGS) entry which is preliminary data.</text>
</comment>
<dbReference type="EMBL" id="RKMK01000035">
    <property type="protein sequence ID" value="RXG88729.1"/>
    <property type="molecule type" value="Genomic_DNA"/>
</dbReference>
<accession>A0A4Q0QDY7</accession>
<reference evidence="1 2" key="1">
    <citation type="submission" date="2018-11" db="EMBL/GenBank/DDBJ databases">
        <title>Bradyrhizobium sp. nov., isolated from effective nodules of peanut in China.</title>
        <authorList>
            <person name="Li Y."/>
        </authorList>
    </citation>
    <scope>NUCLEOTIDE SEQUENCE [LARGE SCALE GENOMIC DNA]</scope>
    <source>
        <strain evidence="1 2">CCBAU 51770</strain>
    </source>
</reference>
<gene>
    <name evidence="1" type="ORF">EAS61_29115</name>
</gene>
<sequence length="145" mass="16999">MANGIWLCQNHAKLIDDDEIAFPATLLREWKDTAERMAYLEARGFAVRRAHPFRDLEKKAPALIAQMRQDLQRQPLVRQFVLLPNNRVSYAASYPQFCYFEEAHPYLSPLMTIMIHAGAIYDVRFNRVPRYNFTEEFVSFLIGDE</sequence>
<dbReference type="RefSeq" id="WP_128956680.1">
    <property type="nucleotide sequence ID" value="NZ_RKMK01000035.1"/>
</dbReference>
<evidence type="ECO:0000313" key="2">
    <source>
        <dbReference type="Proteomes" id="UP000290174"/>
    </source>
</evidence>
<organism evidence="1 2">
    <name type="scientific">Bradyrhizobium zhanjiangense</name>
    <dbReference type="NCBI Taxonomy" id="1325107"/>
    <lineage>
        <taxon>Bacteria</taxon>
        <taxon>Pseudomonadati</taxon>
        <taxon>Pseudomonadota</taxon>
        <taxon>Alphaproteobacteria</taxon>
        <taxon>Hyphomicrobiales</taxon>
        <taxon>Nitrobacteraceae</taxon>
        <taxon>Bradyrhizobium</taxon>
    </lineage>
</organism>
<proteinExistence type="predicted"/>
<evidence type="ECO:0000313" key="1">
    <source>
        <dbReference type="EMBL" id="RXG88729.1"/>
    </source>
</evidence>
<dbReference type="Proteomes" id="UP000290174">
    <property type="component" value="Unassembled WGS sequence"/>
</dbReference>
<protein>
    <submittedName>
        <fullName evidence="1">Uncharacterized protein</fullName>
    </submittedName>
</protein>